<reference evidence="6" key="1">
    <citation type="submission" date="2021-01" db="EMBL/GenBank/DDBJ databases">
        <authorList>
            <person name="Corre E."/>
            <person name="Pelletier E."/>
            <person name="Niang G."/>
            <person name="Scheremetjew M."/>
            <person name="Finn R."/>
            <person name="Kale V."/>
            <person name="Holt S."/>
            <person name="Cochrane G."/>
            <person name="Meng A."/>
            <person name="Brown T."/>
            <person name="Cohen L."/>
        </authorList>
    </citation>
    <scope>NUCLEOTIDE SEQUENCE</scope>
    <source>
        <strain evidence="6">CCMP127</strain>
    </source>
</reference>
<evidence type="ECO:0000256" key="3">
    <source>
        <dbReference type="ARBA" id="ARBA00022483"/>
    </source>
</evidence>
<evidence type="ECO:0000256" key="4">
    <source>
        <dbReference type="SAM" id="MobiDB-lite"/>
    </source>
</evidence>
<feature type="compositionally biased region" description="Basic and acidic residues" evidence="4">
    <location>
        <begin position="389"/>
        <end position="401"/>
    </location>
</feature>
<dbReference type="PANTHER" id="PTHR21426">
    <property type="entry name" value="EXOCYST COMPLEX COMPONENT 8"/>
    <property type="match status" value="1"/>
</dbReference>
<sequence length="782" mass="87062">MNERVIYTPDSAHPERFLPQVAGAGAAIRPFEVEDMNRVEDFGDENLPEAPPDGELMFATDSELDNLKFPPYHFCLRGGYLFYFEPDDVEDESGHMATYHDVPVGVVPLRHVTVQYPPGGRRCFREHAQSPARTGYEVALVHIPEETEDEVEESSRPVVFLVAGSLSLREKWAAAMRERAEIDKPTILKGGYTRTTPAAPKPAPVAAASQSFDEDDNDDGAASKDEEKKAEPSKPEAAKESKKEEARQKAARSGKKDFFKKKKQPRGEAKSVRQQVLAISNDEELAGAVVEFGVPDFVEQAWMDEYFQVHNDFDAPGKCRQMEQWQTEMKKSLKGAVLEQYEYFVQASGEMTTMGKEVASLKTLVETQIDVLKEMKDIDFLGALEEKEVDPKDEVMGRDESEQPDAIEVPKGRKGDDPSVYSEMTSDKNADDDEEDARAPPIELPDWLKDADEEISATIREGRYNDAIDLFLKARHEINDLFDKHERPTAYRLRKADIAKLRYLKTKVAKLSNRISNRLEETLRRKNEALKQASKRERSDPHMGGSALISPCALNDDALYLHLLVKLGRTQEAANVYSIRRSLLLLETIHERPISGSGTVDLVIYSAQLSQSFFSCLASSVEGFLDLFIAGGDRSDMSVGDASSIQSGSHQIKNIPAGAVASVVLWCDTELTKFAAAFGGTRILANLALSPPPSRGSTQRVLGQEDANKERKNAIEVASQCIEQAFKYASANLDTVGLPLTPRLAELLRVRLKGCEAEVAELLDNRWNILTNEWRSMSNGGR</sequence>
<name>A0A7S3LAS0_9STRA</name>
<keyword evidence="2" id="KW-0813">Transport</keyword>
<comment type="similarity">
    <text evidence="1">Belongs to the EXO84 family.</text>
</comment>
<feature type="region of interest" description="Disordered" evidence="4">
    <location>
        <begin position="389"/>
        <end position="440"/>
    </location>
</feature>
<accession>A0A7S3LAS0</accession>
<dbReference type="GO" id="GO:0006893">
    <property type="term" value="P:Golgi to plasma membrane transport"/>
    <property type="evidence" value="ECO:0007669"/>
    <property type="project" value="TreeGrafter"/>
</dbReference>
<protein>
    <recommendedName>
        <fullName evidence="5">PH domain-containing protein</fullName>
    </recommendedName>
</protein>
<dbReference type="EMBL" id="HBIM01012877">
    <property type="protein sequence ID" value="CAE0413251.1"/>
    <property type="molecule type" value="Transcribed_RNA"/>
</dbReference>
<feature type="compositionally biased region" description="Basic residues" evidence="4">
    <location>
        <begin position="249"/>
        <end position="264"/>
    </location>
</feature>
<evidence type="ECO:0000256" key="2">
    <source>
        <dbReference type="ARBA" id="ARBA00022448"/>
    </source>
</evidence>
<dbReference type="GO" id="GO:0000145">
    <property type="term" value="C:exocyst"/>
    <property type="evidence" value="ECO:0007669"/>
    <property type="project" value="InterPro"/>
</dbReference>
<feature type="region of interest" description="Disordered" evidence="4">
    <location>
        <begin position="188"/>
        <end position="274"/>
    </location>
</feature>
<feature type="compositionally biased region" description="Basic and acidic residues" evidence="4">
    <location>
        <begin position="221"/>
        <end position="248"/>
    </location>
</feature>
<gene>
    <name evidence="6" type="ORF">ACOF00016_LOCUS10508</name>
</gene>
<evidence type="ECO:0000313" key="6">
    <source>
        <dbReference type="EMBL" id="CAE0413251.1"/>
    </source>
</evidence>
<dbReference type="InterPro" id="IPR001849">
    <property type="entry name" value="PH_domain"/>
</dbReference>
<feature type="domain" description="PH" evidence="5">
    <location>
        <begin position="50"/>
        <end position="183"/>
    </location>
</feature>
<dbReference type="SUPFAM" id="SSF74788">
    <property type="entry name" value="Cullin repeat-like"/>
    <property type="match status" value="1"/>
</dbReference>
<dbReference type="GO" id="GO:0006887">
    <property type="term" value="P:exocytosis"/>
    <property type="evidence" value="ECO:0007669"/>
    <property type="project" value="UniProtKB-KW"/>
</dbReference>
<evidence type="ECO:0000256" key="1">
    <source>
        <dbReference type="ARBA" id="ARBA00007210"/>
    </source>
</evidence>
<evidence type="ECO:0000259" key="5">
    <source>
        <dbReference type="SMART" id="SM00233"/>
    </source>
</evidence>
<proteinExistence type="inferred from homology"/>
<feature type="compositionally biased region" description="Basic and acidic residues" evidence="4">
    <location>
        <begin position="408"/>
        <end position="417"/>
    </location>
</feature>
<dbReference type="PANTHER" id="PTHR21426:SF12">
    <property type="entry name" value="EXOCYST COMPLEX COMPONENT 8"/>
    <property type="match status" value="1"/>
</dbReference>
<dbReference type="InterPro" id="IPR016159">
    <property type="entry name" value="Cullin_repeat-like_dom_sf"/>
</dbReference>
<dbReference type="SMART" id="SM00233">
    <property type="entry name" value="PH"/>
    <property type="match status" value="1"/>
</dbReference>
<dbReference type="SUPFAM" id="SSF50729">
    <property type="entry name" value="PH domain-like"/>
    <property type="match status" value="1"/>
</dbReference>
<dbReference type="AlphaFoldDB" id="A0A7S3LAS0"/>
<dbReference type="InterPro" id="IPR033961">
    <property type="entry name" value="Exo84"/>
</dbReference>
<dbReference type="GO" id="GO:0008104">
    <property type="term" value="P:intracellular protein localization"/>
    <property type="evidence" value="ECO:0007669"/>
    <property type="project" value="TreeGrafter"/>
</dbReference>
<keyword evidence="3" id="KW-0268">Exocytosis</keyword>
<organism evidence="6">
    <name type="scientific">Amphora coffeiformis</name>
    <dbReference type="NCBI Taxonomy" id="265554"/>
    <lineage>
        <taxon>Eukaryota</taxon>
        <taxon>Sar</taxon>
        <taxon>Stramenopiles</taxon>
        <taxon>Ochrophyta</taxon>
        <taxon>Bacillariophyta</taxon>
        <taxon>Bacillariophyceae</taxon>
        <taxon>Bacillariophycidae</taxon>
        <taxon>Thalassiophysales</taxon>
        <taxon>Catenulaceae</taxon>
        <taxon>Amphora</taxon>
    </lineage>
</organism>